<evidence type="ECO:0000313" key="2">
    <source>
        <dbReference type="Proteomes" id="UP000026961"/>
    </source>
</evidence>
<reference evidence="1" key="1">
    <citation type="submission" date="2015-04" db="UniProtKB">
        <authorList>
            <consortium name="EnsemblPlants"/>
        </authorList>
    </citation>
    <scope>IDENTIFICATION</scope>
</reference>
<proteinExistence type="predicted"/>
<sequence>MVKPVYAQAGTLLIVMCKTKEVDVTSIMPYSSVVKKRLKGDVHLLAWNERWLDDRRWVIGDRRVTSKEHRGWASFGNVMVATTDIHNGAR</sequence>
<dbReference type="HOGENOM" id="CLU_2444428_0_0_1"/>
<evidence type="ECO:0000313" key="1">
    <source>
        <dbReference type="EnsemblPlants" id="OGLUM12G16680.1"/>
    </source>
</evidence>
<keyword evidence="2" id="KW-1185">Reference proteome</keyword>
<dbReference type="EnsemblPlants" id="OGLUM12G16680.1">
    <property type="protein sequence ID" value="OGLUM12G16680.1"/>
    <property type="gene ID" value="OGLUM12G16680"/>
</dbReference>
<reference evidence="1" key="2">
    <citation type="submission" date="2018-05" db="EMBL/GenBank/DDBJ databases">
        <title>OgluRS3 (Oryza glumaepatula Reference Sequence Version 3).</title>
        <authorList>
            <person name="Zhang J."/>
            <person name="Kudrna D."/>
            <person name="Lee S."/>
            <person name="Talag J."/>
            <person name="Welchert J."/>
            <person name="Wing R.A."/>
        </authorList>
    </citation>
    <scope>NUCLEOTIDE SEQUENCE [LARGE SCALE GENOMIC DNA]</scope>
</reference>
<dbReference type="Gramene" id="OGLUM12G16680.1">
    <property type="protein sequence ID" value="OGLUM12G16680.1"/>
    <property type="gene ID" value="OGLUM12G16680"/>
</dbReference>
<organism evidence="1">
    <name type="scientific">Oryza glumipatula</name>
    <dbReference type="NCBI Taxonomy" id="40148"/>
    <lineage>
        <taxon>Eukaryota</taxon>
        <taxon>Viridiplantae</taxon>
        <taxon>Streptophyta</taxon>
        <taxon>Embryophyta</taxon>
        <taxon>Tracheophyta</taxon>
        <taxon>Spermatophyta</taxon>
        <taxon>Magnoliopsida</taxon>
        <taxon>Liliopsida</taxon>
        <taxon>Poales</taxon>
        <taxon>Poaceae</taxon>
        <taxon>BOP clade</taxon>
        <taxon>Oryzoideae</taxon>
        <taxon>Oryzeae</taxon>
        <taxon>Oryzinae</taxon>
        <taxon>Oryza</taxon>
    </lineage>
</organism>
<dbReference type="AlphaFoldDB" id="A0A0E0BTU7"/>
<name>A0A0E0BTU7_9ORYZ</name>
<accession>A0A0E0BTU7</accession>
<dbReference type="Proteomes" id="UP000026961">
    <property type="component" value="Chromosome 12"/>
</dbReference>
<protein>
    <submittedName>
        <fullName evidence="1">Uncharacterized protein</fullName>
    </submittedName>
</protein>